<evidence type="ECO:0000256" key="1">
    <source>
        <dbReference type="ARBA" id="ARBA00022612"/>
    </source>
</evidence>
<evidence type="ECO:0000313" key="3">
    <source>
        <dbReference type="EMBL" id="MBO8434135.1"/>
    </source>
</evidence>
<dbReference type="InterPro" id="IPR005335">
    <property type="entry name" value="Terminase_ssu"/>
</dbReference>
<dbReference type="GO" id="GO:0051276">
    <property type="term" value="P:chromosome organization"/>
    <property type="evidence" value="ECO:0007669"/>
    <property type="project" value="InterPro"/>
</dbReference>
<keyword evidence="2" id="KW-0231">Viral genome packaging</keyword>
<dbReference type="InterPro" id="IPR052404">
    <property type="entry name" value="SPP1-like_terminase"/>
</dbReference>
<dbReference type="Proteomes" id="UP000823611">
    <property type="component" value="Unassembled WGS sequence"/>
</dbReference>
<dbReference type="Pfam" id="PF03592">
    <property type="entry name" value="Terminase_2"/>
    <property type="match status" value="1"/>
</dbReference>
<reference evidence="3" key="1">
    <citation type="submission" date="2020-10" db="EMBL/GenBank/DDBJ databases">
        <authorList>
            <person name="Gilroy R."/>
        </authorList>
    </citation>
    <scope>NUCLEOTIDE SEQUENCE</scope>
    <source>
        <strain evidence="3">F6-4510</strain>
    </source>
</reference>
<reference evidence="3" key="2">
    <citation type="journal article" date="2021" name="PeerJ">
        <title>Extensive microbial diversity within the chicken gut microbiome revealed by metagenomics and culture.</title>
        <authorList>
            <person name="Gilroy R."/>
            <person name="Ravi A."/>
            <person name="Getino M."/>
            <person name="Pursley I."/>
            <person name="Horton D.L."/>
            <person name="Alikhan N.F."/>
            <person name="Baker D."/>
            <person name="Gharbi K."/>
            <person name="Hall N."/>
            <person name="Watson M."/>
            <person name="Adriaenssens E.M."/>
            <person name="Foster-Nyarko E."/>
            <person name="Jarju S."/>
            <person name="Secka A."/>
            <person name="Antonio M."/>
            <person name="Oren A."/>
            <person name="Chaudhuri R.R."/>
            <person name="La Ragione R."/>
            <person name="Hildebrand F."/>
            <person name="Pallen M.J."/>
        </authorList>
    </citation>
    <scope>NUCLEOTIDE SEQUENCE</scope>
    <source>
        <strain evidence="3">F6-4510</strain>
    </source>
</reference>
<evidence type="ECO:0000313" key="4">
    <source>
        <dbReference type="Proteomes" id="UP000823611"/>
    </source>
</evidence>
<comment type="caution">
    <text evidence="3">The sequence shown here is derived from an EMBL/GenBank/DDBJ whole genome shotgun (WGS) entry which is preliminary data.</text>
</comment>
<protein>
    <submittedName>
        <fullName evidence="3">Terminase small subunit</fullName>
    </submittedName>
</protein>
<accession>A0A9D9H0N0</accession>
<name>A0A9D9H0N0_9FIRM</name>
<evidence type="ECO:0000256" key="2">
    <source>
        <dbReference type="ARBA" id="ARBA00023219"/>
    </source>
</evidence>
<gene>
    <name evidence="3" type="ORF">IAC55_02270</name>
</gene>
<sequence>MTEKQKRFANEYIIDLNATRAYKATYPKVKSDNTASVNASKLLRNAKVKAYIEELMKERAKRTEISQDDVIKELCKIGFSKITDFVVIENGVVRVKSTDEMPEEKIGAIAGIKEGQNGIEIKMNDKVKSLELLGKHLGMFKEKVQVEGSAFIKIFDDIESVEKDD</sequence>
<dbReference type="InterPro" id="IPR038713">
    <property type="entry name" value="Terminase_Gp1_N_sf"/>
</dbReference>
<keyword evidence="1" id="KW-1188">Viral release from host cell</keyword>
<proteinExistence type="predicted"/>
<organism evidence="3 4">
    <name type="scientific">Candidatus Fimicola merdigallinarum</name>
    <dbReference type="NCBI Taxonomy" id="2840819"/>
    <lineage>
        <taxon>Bacteria</taxon>
        <taxon>Bacillati</taxon>
        <taxon>Bacillota</taxon>
        <taxon>Clostridia</taxon>
        <taxon>Lachnospirales</taxon>
        <taxon>Lachnospiraceae</taxon>
        <taxon>Lachnospiraceae incertae sedis</taxon>
        <taxon>Candidatus Fimicola</taxon>
    </lineage>
</organism>
<dbReference type="EMBL" id="JADIMX010000044">
    <property type="protein sequence ID" value="MBO8434135.1"/>
    <property type="molecule type" value="Genomic_DNA"/>
</dbReference>
<dbReference type="Gene3D" id="1.10.10.1400">
    <property type="entry name" value="Terminase, small subunit, N-terminal DNA-binding domain, HTH motif"/>
    <property type="match status" value="1"/>
</dbReference>
<dbReference type="AlphaFoldDB" id="A0A9D9H0N0"/>
<dbReference type="PANTHER" id="PTHR41328">
    <property type="entry name" value="TERMINASE SMALL SUBUNIT-RELATED"/>
    <property type="match status" value="1"/>
</dbReference>
<dbReference type="PANTHER" id="PTHR41328:SF2">
    <property type="entry name" value="TERMINASE SMALL SUBUNIT"/>
    <property type="match status" value="1"/>
</dbReference>